<organism evidence="2 3">
    <name type="scientific">Arthrobacter citreus</name>
    <dbReference type="NCBI Taxonomy" id="1670"/>
    <lineage>
        <taxon>Bacteria</taxon>
        <taxon>Bacillati</taxon>
        <taxon>Actinomycetota</taxon>
        <taxon>Actinomycetes</taxon>
        <taxon>Micrococcales</taxon>
        <taxon>Micrococcaceae</taxon>
        <taxon>Arthrobacter</taxon>
    </lineage>
</organism>
<dbReference type="SUPFAM" id="SSF51182">
    <property type="entry name" value="RmlC-like cupins"/>
    <property type="match status" value="1"/>
</dbReference>
<dbReference type="PANTHER" id="PTHR37694">
    <property type="entry name" value="SLR8022 PROTEIN"/>
    <property type="match status" value="1"/>
</dbReference>
<dbReference type="Proteomes" id="UP001448858">
    <property type="component" value="Chromosome"/>
</dbReference>
<dbReference type="EMBL" id="CP151657">
    <property type="protein sequence ID" value="WZP17104.1"/>
    <property type="molecule type" value="Genomic_DNA"/>
</dbReference>
<evidence type="ECO:0000259" key="1">
    <source>
        <dbReference type="Pfam" id="PF07883"/>
    </source>
</evidence>
<dbReference type="InterPro" id="IPR013096">
    <property type="entry name" value="Cupin_2"/>
</dbReference>
<evidence type="ECO:0000313" key="2">
    <source>
        <dbReference type="EMBL" id="WZP17104.1"/>
    </source>
</evidence>
<protein>
    <submittedName>
        <fullName evidence="2">Cupin domain-containing protein</fullName>
    </submittedName>
</protein>
<proteinExistence type="predicted"/>
<reference evidence="2 3" key="1">
    <citation type="submission" date="2024-04" db="EMBL/GenBank/DDBJ databases">
        <title>Arthrobacter sp. from Plains bison fecal sample.</title>
        <authorList>
            <person name="Ruzzini A."/>
        </authorList>
    </citation>
    <scope>NUCLEOTIDE SEQUENCE [LARGE SCALE GENOMIC DNA]</scope>
    <source>
        <strain evidence="2 3">EINP1</strain>
    </source>
</reference>
<dbReference type="InterPro" id="IPR014710">
    <property type="entry name" value="RmlC-like_jellyroll"/>
</dbReference>
<dbReference type="PANTHER" id="PTHR37694:SF1">
    <property type="entry name" value="SLR8022 PROTEIN"/>
    <property type="match status" value="1"/>
</dbReference>
<dbReference type="Gene3D" id="2.60.120.10">
    <property type="entry name" value="Jelly Rolls"/>
    <property type="match status" value="1"/>
</dbReference>
<accession>A0ABZ2ZY70</accession>
<sequence length="113" mass="12147">MEKKSLTALVRNQLQIAGSASSGRSAQTVYGGHEHVLRQTLIALNAGFTLDEHENPGEATVHVLKGRVLLHSEGDSWEGSAGDLLIVPQARHSLEAVEDSAVLLTVAKTDRWP</sequence>
<keyword evidence="3" id="KW-1185">Reference proteome</keyword>
<dbReference type="Pfam" id="PF07883">
    <property type="entry name" value="Cupin_2"/>
    <property type="match status" value="1"/>
</dbReference>
<name>A0ABZ2ZY70_9MICC</name>
<dbReference type="RefSeq" id="WP_342024700.1">
    <property type="nucleotide sequence ID" value="NZ_CP151657.1"/>
</dbReference>
<gene>
    <name evidence="2" type="ORF">AAE021_05965</name>
</gene>
<evidence type="ECO:0000313" key="3">
    <source>
        <dbReference type="Proteomes" id="UP001448858"/>
    </source>
</evidence>
<feature type="domain" description="Cupin type-2" evidence="1">
    <location>
        <begin position="44"/>
        <end position="104"/>
    </location>
</feature>
<dbReference type="InterPro" id="IPR011051">
    <property type="entry name" value="RmlC_Cupin_sf"/>
</dbReference>
<dbReference type="CDD" id="cd02230">
    <property type="entry name" value="cupin_HP0902-like"/>
    <property type="match status" value="1"/>
</dbReference>